<gene>
    <name evidence="1" type="ORF">IZO911_LOCUS31309</name>
</gene>
<dbReference type="InterPro" id="IPR004245">
    <property type="entry name" value="DUF229"/>
</dbReference>
<accession>A0A814ZV10</accession>
<protein>
    <submittedName>
        <fullName evidence="1">Uncharacterized protein</fullName>
    </submittedName>
</protein>
<dbReference type="SUPFAM" id="SSF51905">
    <property type="entry name" value="FAD/NAD(P)-binding domain"/>
    <property type="match status" value="1"/>
</dbReference>
<dbReference type="AlphaFoldDB" id="A0A814ZV10"/>
<dbReference type="EMBL" id="CAJNOE010000510">
    <property type="protein sequence ID" value="CAF1250362.1"/>
    <property type="molecule type" value="Genomic_DNA"/>
</dbReference>
<organism evidence="1 2">
    <name type="scientific">Adineta steineri</name>
    <dbReference type="NCBI Taxonomy" id="433720"/>
    <lineage>
        <taxon>Eukaryota</taxon>
        <taxon>Metazoa</taxon>
        <taxon>Spiralia</taxon>
        <taxon>Gnathifera</taxon>
        <taxon>Rotifera</taxon>
        <taxon>Eurotatoria</taxon>
        <taxon>Bdelloidea</taxon>
        <taxon>Adinetida</taxon>
        <taxon>Adinetidae</taxon>
        <taxon>Adineta</taxon>
    </lineage>
</organism>
<dbReference type="Proteomes" id="UP000663860">
    <property type="component" value="Unassembled WGS sequence"/>
</dbReference>
<dbReference type="Gene3D" id="3.50.50.60">
    <property type="entry name" value="FAD/NAD(P)-binding domain"/>
    <property type="match status" value="1"/>
</dbReference>
<dbReference type="GO" id="GO:0005615">
    <property type="term" value="C:extracellular space"/>
    <property type="evidence" value="ECO:0007669"/>
    <property type="project" value="TreeGrafter"/>
</dbReference>
<dbReference type="PANTHER" id="PTHR10974">
    <property type="entry name" value="FI08016P-RELATED"/>
    <property type="match status" value="1"/>
</dbReference>
<sequence length="197" mass="22393">MCNGDNLSNYRSTVDLPSESDIAIIGSGYAASSCAYYLYKNADLTKNPLKITMIEARETCSRDSHSEYELNNYAVMVLKFRDLRLDLNKTEALSNMILILPGDHGLHGHKWKELWREFDHRNPFLQILLEIFFIGSNGMIKHLNENSDKLITHGGIYMTFARFSNSSLPLLLSKGINLFTQNISDNRTCRIAQIPGE</sequence>
<dbReference type="InterPro" id="IPR036188">
    <property type="entry name" value="FAD/NAD-bd_sf"/>
</dbReference>
<comment type="caution">
    <text evidence="1">The sequence shown here is derived from an EMBL/GenBank/DDBJ whole genome shotgun (WGS) entry which is preliminary data.</text>
</comment>
<evidence type="ECO:0000313" key="1">
    <source>
        <dbReference type="EMBL" id="CAF1250362.1"/>
    </source>
</evidence>
<reference evidence="1" key="1">
    <citation type="submission" date="2021-02" db="EMBL/GenBank/DDBJ databases">
        <authorList>
            <person name="Nowell W R."/>
        </authorList>
    </citation>
    <scope>NUCLEOTIDE SEQUENCE</scope>
</reference>
<name>A0A814ZV10_9BILA</name>
<dbReference type="PANTHER" id="PTHR10974:SF1">
    <property type="entry name" value="FI08016P-RELATED"/>
    <property type="match status" value="1"/>
</dbReference>
<evidence type="ECO:0000313" key="2">
    <source>
        <dbReference type="Proteomes" id="UP000663860"/>
    </source>
</evidence>
<proteinExistence type="predicted"/>